<accession>A0A5F2EM40</accession>
<comment type="cofactor">
    <cofactor evidence="1">
        <name>FAD</name>
        <dbReference type="ChEBI" id="CHEBI:57692"/>
    </cofactor>
</comment>
<evidence type="ECO:0000313" key="8">
    <source>
        <dbReference type="Proteomes" id="UP000244384"/>
    </source>
</evidence>
<accession>A0A2S0WJE8</accession>
<dbReference type="EMBL" id="CP026952">
    <property type="protein sequence ID" value="AWB91468.1"/>
    <property type="molecule type" value="Genomic_DNA"/>
</dbReference>
<evidence type="ECO:0000256" key="5">
    <source>
        <dbReference type="ARBA" id="ARBA00022982"/>
    </source>
</evidence>
<dbReference type="Pfam" id="PF01012">
    <property type="entry name" value="ETF"/>
    <property type="match status" value="1"/>
</dbReference>
<protein>
    <submittedName>
        <fullName evidence="7">Electron transfer flavoprotein subunit alpha</fullName>
    </submittedName>
</protein>
<gene>
    <name evidence="7" type="ORF">C3E78_04105</name>
</gene>
<dbReference type="RefSeq" id="WP_108577114.1">
    <property type="nucleotide sequence ID" value="NZ_CP026952.1"/>
</dbReference>
<dbReference type="SMART" id="SM00893">
    <property type="entry name" value="ETF"/>
    <property type="match status" value="1"/>
</dbReference>
<dbReference type="PANTHER" id="PTHR21294">
    <property type="entry name" value="ELECTRON TRANSFER FLAVOPROTEIN BETA-SUBUNIT"/>
    <property type="match status" value="1"/>
</dbReference>
<comment type="subunit">
    <text evidence="3">Heterodimer of an alpha and a beta subunit.</text>
</comment>
<reference evidence="8" key="1">
    <citation type="submission" date="2018-01" db="EMBL/GenBank/DDBJ databases">
        <authorList>
            <person name="Li J."/>
        </authorList>
    </citation>
    <scope>NUCLEOTIDE SEQUENCE [LARGE SCALE GENOMIC DNA]</scope>
    <source>
        <strain evidence="8">592</strain>
    </source>
</reference>
<evidence type="ECO:0000256" key="2">
    <source>
        <dbReference type="ARBA" id="ARBA00007557"/>
    </source>
</evidence>
<sequence>MTDVLVCIKRVPETSSQVLLSEDGMSVDARHVGHTVSPHEEAAVEIAIQVAEASGGTATVLTLGPADAVEQLRDAIAVGCTRAIHVEADSESFGPADVAAAIAEVVRGEDFGLVLVGNDAADSGDFQVGVRLAYALGRPVVTGISTLSLDGDTLTARGSGPDGDEIYELPCPAVVAIQEGGVAPRYPSIVGRMKAKKLPIETISTTVSPTTRRLGLTSPPERPSTVEVLGEGPEAAKAVVDMLVSIGVVSS</sequence>
<evidence type="ECO:0000256" key="1">
    <source>
        <dbReference type="ARBA" id="ARBA00001974"/>
    </source>
</evidence>
<dbReference type="Gene3D" id="3.40.50.620">
    <property type="entry name" value="HUPs"/>
    <property type="match status" value="1"/>
</dbReference>
<name>A0A2S0WJE8_9ACTN</name>
<dbReference type="GO" id="GO:0009055">
    <property type="term" value="F:electron transfer activity"/>
    <property type="evidence" value="ECO:0007669"/>
    <property type="project" value="InterPro"/>
</dbReference>
<comment type="similarity">
    <text evidence="2">Belongs to the ETF beta-subunit/FixA family.</text>
</comment>
<dbReference type="InterPro" id="IPR014729">
    <property type="entry name" value="Rossmann-like_a/b/a_fold"/>
</dbReference>
<dbReference type="Proteomes" id="UP000244384">
    <property type="component" value="Chromosome"/>
</dbReference>
<evidence type="ECO:0000256" key="3">
    <source>
        <dbReference type="ARBA" id="ARBA00011355"/>
    </source>
</evidence>
<dbReference type="KEGG" id="aez:C3E78_04105"/>
<dbReference type="InterPro" id="IPR012255">
    <property type="entry name" value="ETF_b"/>
</dbReference>
<dbReference type="SUPFAM" id="SSF52402">
    <property type="entry name" value="Adenine nucleotide alpha hydrolases-like"/>
    <property type="match status" value="1"/>
</dbReference>
<evidence type="ECO:0000256" key="6">
    <source>
        <dbReference type="ARBA" id="ARBA00025649"/>
    </source>
</evidence>
<keyword evidence="8" id="KW-1185">Reference proteome</keyword>
<proteinExistence type="inferred from homology"/>
<evidence type="ECO:0000256" key="4">
    <source>
        <dbReference type="ARBA" id="ARBA00022448"/>
    </source>
</evidence>
<dbReference type="GO" id="GO:0005829">
    <property type="term" value="C:cytosol"/>
    <property type="evidence" value="ECO:0007669"/>
    <property type="project" value="TreeGrafter"/>
</dbReference>
<dbReference type="InterPro" id="IPR014730">
    <property type="entry name" value="ETF_a/b_N"/>
</dbReference>
<evidence type="ECO:0000313" key="7">
    <source>
        <dbReference type="EMBL" id="AWB91468.1"/>
    </source>
</evidence>
<dbReference type="OrthoDB" id="9781325at2"/>
<keyword evidence="4" id="KW-0813">Transport</keyword>
<keyword evidence="5" id="KW-0249">Electron transport</keyword>
<organism evidence="7 8">
    <name type="scientific">Aeromicrobium chenweiae</name>
    <dbReference type="NCBI Taxonomy" id="2079793"/>
    <lineage>
        <taxon>Bacteria</taxon>
        <taxon>Bacillati</taxon>
        <taxon>Actinomycetota</taxon>
        <taxon>Actinomycetes</taxon>
        <taxon>Propionibacteriales</taxon>
        <taxon>Nocardioidaceae</taxon>
        <taxon>Aeromicrobium</taxon>
    </lineage>
</organism>
<dbReference type="AlphaFoldDB" id="A0A2S0WJE8"/>
<dbReference type="PIRSF" id="PIRSF000090">
    <property type="entry name" value="Beta-ETF"/>
    <property type="match status" value="1"/>
</dbReference>
<comment type="function">
    <text evidence="6">The electron transfer flavoprotein serves as a specific electron acceptor for other dehydrogenases. It transfers the electrons to the main respiratory chain via ETF-ubiquinone oxidoreductase (ETF dehydrogenase).</text>
</comment>
<dbReference type="PANTHER" id="PTHR21294:SF8">
    <property type="entry name" value="ELECTRON TRANSFER FLAVOPROTEIN SUBUNIT BETA"/>
    <property type="match status" value="1"/>
</dbReference>